<feature type="domain" description="Pseudouridine synthase I TruA alpha/beta" evidence="4">
    <location>
        <begin position="150"/>
        <end position="252"/>
    </location>
</feature>
<dbReference type="CDD" id="cd02570">
    <property type="entry name" value="PseudoU_synth_EcTruA"/>
    <property type="match status" value="1"/>
</dbReference>
<dbReference type="InterPro" id="IPR020094">
    <property type="entry name" value="TruA/RsuA/RluB/E/F_N"/>
</dbReference>
<dbReference type="GO" id="GO:0003723">
    <property type="term" value="F:RNA binding"/>
    <property type="evidence" value="ECO:0007669"/>
    <property type="project" value="InterPro"/>
</dbReference>
<dbReference type="Gene3D" id="3.30.70.580">
    <property type="entry name" value="Pseudouridine synthase I, catalytic domain, N-terminal subdomain"/>
    <property type="match status" value="1"/>
</dbReference>
<keyword evidence="2" id="KW-0819">tRNA processing</keyword>
<dbReference type="GO" id="GO:0160147">
    <property type="term" value="F:tRNA pseudouridine(38-40) synthase activity"/>
    <property type="evidence" value="ECO:0007669"/>
    <property type="project" value="UniProtKB-EC"/>
</dbReference>
<dbReference type="InterPro" id="IPR020097">
    <property type="entry name" value="PsdUridine_synth_TruA_a/b_dom"/>
</dbReference>
<evidence type="ECO:0000259" key="4">
    <source>
        <dbReference type="Pfam" id="PF01416"/>
    </source>
</evidence>
<dbReference type="HAMAP" id="MF_00171">
    <property type="entry name" value="TruA"/>
    <property type="match status" value="1"/>
</dbReference>
<feature type="domain" description="Pseudouridine synthase I TruA alpha/beta" evidence="4">
    <location>
        <begin position="14"/>
        <end position="111"/>
    </location>
</feature>
<dbReference type="AlphaFoldDB" id="A0A645ARR7"/>
<dbReference type="NCBIfam" id="TIGR00071">
    <property type="entry name" value="hisT_truA"/>
    <property type="match status" value="1"/>
</dbReference>
<dbReference type="FunFam" id="3.30.70.580:FF:000001">
    <property type="entry name" value="tRNA pseudouridine synthase A"/>
    <property type="match status" value="1"/>
</dbReference>
<organism evidence="5">
    <name type="scientific">bioreactor metagenome</name>
    <dbReference type="NCBI Taxonomy" id="1076179"/>
    <lineage>
        <taxon>unclassified sequences</taxon>
        <taxon>metagenomes</taxon>
        <taxon>ecological metagenomes</taxon>
    </lineage>
</organism>
<gene>
    <name evidence="5" type="primary">truA_34</name>
    <name evidence="5" type="ORF">SDC9_99053</name>
</gene>
<dbReference type="GO" id="GO:0031119">
    <property type="term" value="P:tRNA pseudouridine synthesis"/>
    <property type="evidence" value="ECO:0007669"/>
    <property type="project" value="TreeGrafter"/>
</dbReference>
<dbReference type="PANTHER" id="PTHR11142">
    <property type="entry name" value="PSEUDOURIDYLATE SYNTHASE"/>
    <property type="match status" value="1"/>
</dbReference>
<dbReference type="PANTHER" id="PTHR11142:SF0">
    <property type="entry name" value="TRNA PSEUDOURIDINE SYNTHASE-LIKE 1"/>
    <property type="match status" value="1"/>
</dbReference>
<dbReference type="EC" id="5.4.99.12" evidence="5"/>
<dbReference type="InterPro" id="IPR020103">
    <property type="entry name" value="PsdUridine_synth_cat_dom_sf"/>
</dbReference>
<evidence type="ECO:0000313" key="5">
    <source>
        <dbReference type="EMBL" id="MPM52294.1"/>
    </source>
</evidence>
<evidence type="ECO:0000256" key="3">
    <source>
        <dbReference type="ARBA" id="ARBA00023235"/>
    </source>
</evidence>
<sequence>MKILSKRRVLLTISYDGTNYCGWQKQLAGAVPTVQEALDKACSRLFKADIQSIGASRTDAGVHALGQRAVIDVDTTIPTDRIPMALNGFLPEDIVVTAAQDVSDDFNPRFNAVKKTYEYKIYNSHIRNPMYRNCSEYVREYLDVKEMDSAARAFIGEHDFKGFCSTGSSSKTTVRTIYSISVEQKNDFIVIRVTGSGFLYNMVRIIAGTLIYVGNGKIKSYEMKGIISSCDRRKAGKTAGPSGLTLVKIMYDYLQQTLDTCGAV</sequence>
<dbReference type="InterPro" id="IPR020095">
    <property type="entry name" value="PsdUridine_synth_TruA_C"/>
</dbReference>
<accession>A0A645ARR7</accession>
<dbReference type="PIRSF" id="PIRSF001430">
    <property type="entry name" value="tRNA_psdUrid_synth"/>
    <property type="match status" value="1"/>
</dbReference>
<dbReference type="InterPro" id="IPR001406">
    <property type="entry name" value="PsdUridine_synth_TruA"/>
</dbReference>
<evidence type="ECO:0000256" key="1">
    <source>
        <dbReference type="ARBA" id="ARBA00009375"/>
    </source>
</evidence>
<protein>
    <submittedName>
        <fullName evidence="5">tRNA pseudouridine synthase A</fullName>
        <ecNumber evidence="5">5.4.99.12</ecNumber>
    </submittedName>
</protein>
<dbReference type="Pfam" id="PF01416">
    <property type="entry name" value="PseudoU_synth_1"/>
    <property type="match status" value="2"/>
</dbReference>
<name>A0A645ARR7_9ZZZZ</name>
<keyword evidence="3 5" id="KW-0413">Isomerase</keyword>
<reference evidence="5" key="1">
    <citation type="submission" date="2019-08" db="EMBL/GenBank/DDBJ databases">
        <authorList>
            <person name="Kucharzyk K."/>
            <person name="Murdoch R.W."/>
            <person name="Higgins S."/>
            <person name="Loffler F."/>
        </authorList>
    </citation>
    <scope>NUCLEOTIDE SEQUENCE</scope>
</reference>
<comment type="similarity">
    <text evidence="1">Belongs to the tRNA pseudouridine synthase TruA family.</text>
</comment>
<dbReference type="Gene3D" id="3.30.70.660">
    <property type="entry name" value="Pseudouridine synthase I, catalytic domain, C-terminal subdomain"/>
    <property type="match status" value="1"/>
</dbReference>
<proteinExistence type="inferred from homology"/>
<comment type="caution">
    <text evidence="5">The sequence shown here is derived from an EMBL/GenBank/DDBJ whole genome shotgun (WGS) entry which is preliminary data.</text>
</comment>
<dbReference type="EMBL" id="VSSQ01013797">
    <property type="protein sequence ID" value="MPM52294.1"/>
    <property type="molecule type" value="Genomic_DNA"/>
</dbReference>
<dbReference type="SUPFAM" id="SSF55120">
    <property type="entry name" value="Pseudouridine synthase"/>
    <property type="match status" value="1"/>
</dbReference>
<evidence type="ECO:0000256" key="2">
    <source>
        <dbReference type="ARBA" id="ARBA00022694"/>
    </source>
</evidence>